<name>A0AAD8L176_TARER</name>
<comment type="caution">
    <text evidence="1">The sequence shown here is derived from an EMBL/GenBank/DDBJ whole genome shotgun (WGS) entry which is preliminary data.</text>
</comment>
<proteinExistence type="predicted"/>
<protein>
    <submittedName>
        <fullName evidence="1">Uncharacterized protein</fullName>
    </submittedName>
</protein>
<keyword evidence="2" id="KW-1185">Reference proteome</keyword>
<evidence type="ECO:0000313" key="1">
    <source>
        <dbReference type="EMBL" id="KAK1433574.1"/>
    </source>
</evidence>
<dbReference type="AlphaFoldDB" id="A0AAD8L176"/>
<reference evidence="1" key="1">
    <citation type="journal article" date="2023" name="bioRxiv">
        <title>Improved chromosome-level genome assembly for marigold (Tagetes erecta).</title>
        <authorList>
            <person name="Jiang F."/>
            <person name="Yuan L."/>
            <person name="Wang S."/>
            <person name="Wang H."/>
            <person name="Xu D."/>
            <person name="Wang A."/>
            <person name="Fan W."/>
        </authorList>
    </citation>
    <scope>NUCLEOTIDE SEQUENCE</scope>
    <source>
        <strain evidence="1">WSJ</strain>
        <tissue evidence="1">Leaf</tissue>
    </source>
</reference>
<accession>A0AAD8L176</accession>
<sequence>MTCYNSNTNIYRFSASVSIPALSSKLTSSSPLNFNPPFSPLQHLFSILPLSYHSSFIIHYSSLSHINITTAAILDHRCSFSGVNCLNILLLICKWM</sequence>
<dbReference type="EMBL" id="JAUHHV010000002">
    <property type="protein sequence ID" value="KAK1433574.1"/>
    <property type="molecule type" value="Genomic_DNA"/>
</dbReference>
<dbReference type="Proteomes" id="UP001229421">
    <property type="component" value="Unassembled WGS sequence"/>
</dbReference>
<evidence type="ECO:0000313" key="2">
    <source>
        <dbReference type="Proteomes" id="UP001229421"/>
    </source>
</evidence>
<organism evidence="1 2">
    <name type="scientific">Tagetes erecta</name>
    <name type="common">African marigold</name>
    <dbReference type="NCBI Taxonomy" id="13708"/>
    <lineage>
        <taxon>Eukaryota</taxon>
        <taxon>Viridiplantae</taxon>
        <taxon>Streptophyta</taxon>
        <taxon>Embryophyta</taxon>
        <taxon>Tracheophyta</taxon>
        <taxon>Spermatophyta</taxon>
        <taxon>Magnoliopsida</taxon>
        <taxon>eudicotyledons</taxon>
        <taxon>Gunneridae</taxon>
        <taxon>Pentapetalae</taxon>
        <taxon>asterids</taxon>
        <taxon>campanulids</taxon>
        <taxon>Asterales</taxon>
        <taxon>Asteraceae</taxon>
        <taxon>Asteroideae</taxon>
        <taxon>Heliantheae alliance</taxon>
        <taxon>Tageteae</taxon>
        <taxon>Tagetes</taxon>
    </lineage>
</organism>
<gene>
    <name evidence="1" type="ORF">QVD17_10486</name>
</gene>